<reference evidence="3" key="1">
    <citation type="submission" date="2022-07" db="EMBL/GenBank/DDBJ databases">
        <title>Phylogenomic reconstructions and comparative analyses of Kickxellomycotina fungi.</title>
        <authorList>
            <person name="Reynolds N.K."/>
            <person name="Stajich J.E."/>
            <person name="Barry K."/>
            <person name="Grigoriev I.V."/>
            <person name="Crous P."/>
            <person name="Smith M.E."/>
        </authorList>
    </citation>
    <scope>NUCLEOTIDE SEQUENCE</scope>
    <source>
        <strain evidence="3">BCRC 34381</strain>
    </source>
</reference>
<dbReference type="GO" id="GO:1904262">
    <property type="term" value="P:negative regulation of TORC1 signaling"/>
    <property type="evidence" value="ECO:0007669"/>
    <property type="project" value="TreeGrafter"/>
</dbReference>
<feature type="region of interest" description="Disordered" evidence="2">
    <location>
        <begin position="37"/>
        <end position="71"/>
    </location>
</feature>
<comment type="caution">
    <text evidence="3">The sequence shown here is derived from an EMBL/GenBank/DDBJ whole genome shotgun (WGS) entry which is preliminary data.</text>
</comment>
<dbReference type="InterPro" id="IPR009348">
    <property type="entry name" value="NPR2-like"/>
</dbReference>
<dbReference type="GO" id="GO:0010508">
    <property type="term" value="P:positive regulation of autophagy"/>
    <property type="evidence" value="ECO:0007669"/>
    <property type="project" value="TreeGrafter"/>
</dbReference>
<dbReference type="EMBL" id="JANBOI010000232">
    <property type="protein sequence ID" value="KAJ1732368.1"/>
    <property type="molecule type" value="Genomic_DNA"/>
</dbReference>
<sequence>MEFGSSGFPEIRAIFLAQFHPDQGPIVRLSIPEDAVDAGPRTYSGSCTGRSDDNPGEEPQTATESDGGRHETHRLVELIKRPPSNKPVACSGKIDFNSIQAMVIPKLTLFERLITVDTGRYKVMCYPIAVEGNYVRNVFIFNMCFAFDIDADTMCYGPVVKRMGCLLKELETTGRLLSDPGGSRPLKTMMRQLVSKLNDHGEYQIELDLKGLLQPIAATGFSIKLFPYYKNPRNIEPYHVPVKQIDFELAKCKSAQTVYQQGAPGDVLWDLVLDRVTQCIDNVNHVRRIAKLAQIEEETVILALKHLDYYGCIALVDVFQFSNVYEAQHSIRDLFRDGKLQRECQDYVVGDAQDSTVRVGELLGLYASIGQRKTVAEWIVDNNVDVERLDVRRFVVFGIINNFLRRVHCYPVLCETRSDGKGRDNTPDSSAEGGLDPRTLEMLDGTHTMDEISIVADRDSAALRKMLDQHGGVEYIYM</sequence>
<dbReference type="PANTHER" id="PTHR12991:SF10">
    <property type="entry name" value="GATOR COMPLEX PROTEIN NPRL2"/>
    <property type="match status" value="1"/>
</dbReference>
<comment type="similarity">
    <text evidence="1">Belongs to the NPR2 family.</text>
</comment>
<accession>A0A9W8CXJ0</accession>
<evidence type="ECO:0000313" key="3">
    <source>
        <dbReference type="EMBL" id="KAJ1732368.1"/>
    </source>
</evidence>
<evidence type="ECO:0000313" key="4">
    <source>
        <dbReference type="Proteomes" id="UP001143981"/>
    </source>
</evidence>
<dbReference type="GO" id="GO:0005774">
    <property type="term" value="C:vacuolar membrane"/>
    <property type="evidence" value="ECO:0007669"/>
    <property type="project" value="TreeGrafter"/>
</dbReference>
<dbReference type="GO" id="GO:0005096">
    <property type="term" value="F:GTPase activator activity"/>
    <property type="evidence" value="ECO:0007669"/>
    <property type="project" value="TreeGrafter"/>
</dbReference>
<protein>
    <submittedName>
        <fullName evidence="3">Nitrogen permease regulator 2</fullName>
    </submittedName>
</protein>
<feature type="region of interest" description="Disordered" evidence="2">
    <location>
        <begin position="418"/>
        <end position="438"/>
    </location>
</feature>
<dbReference type="Pfam" id="PF06218">
    <property type="entry name" value="NPR2"/>
    <property type="match status" value="2"/>
</dbReference>
<dbReference type="AlphaFoldDB" id="A0A9W8CXJ0"/>
<evidence type="ECO:0000256" key="1">
    <source>
        <dbReference type="ARBA" id="ARBA00008433"/>
    </source>
</evidence>
<gene>
    <name evidence="3" type="primary">NPR2</name>
    <name evidence="3" type="ORF">LPJ61_002080</name>
</gene>
<dbReference type="Proteomes" id="UP001143981">
    <property type="component" value="Unassembled WGS sequence"/>
</dbReference>
<dbReference type="OrthoDB" id="338854at2759"/>
<keyword evidence="4" id="KW-1185">Reference proteome</keyword>
<dbReference type="PANTHER" id="PTHR12991">
    <property type="entry name" value="NITROGEN PERMEASE REGULATOR 2/TUMOR SUPPRESSOR CANDIDATE 4"/>
    <property type="match status" value="1"/>
</dbReference>
<evidence type="ECO:0000256" key="2">
    <source>
        <dbReference type="SAM" id="MobiDB-lite"/>
    </source>
</evidence>
<name>A0A9W8CXJ0_9FUNG</name>
<organism evidence="3 4">
    <name type="scientific">Coemansia biformis</name>
    <dbReference type="NCBI Taxonomy" id="1286918"/>
    <lineage>
        <taxon>Eukaryota</taxon>
        <taxon>Fungi</taxon>
        <taxon>Fungi incertae sedis</taxon>
        <taxon>Zoopagomycota</taxon>
        <taxon>Kickxellomycotina</taxon>
        <taxon>Kickxellomycetes</taxon>
        <taxon>Kickxellales</taxon>
        <taxon>Kickxellaceae</taxon>
        <taxon>Coemansia</taxon>
    </lineage>
</organism>
<dbReference type="GO" id="GO:1990130">
    <property type="term" value="C:GATOR1 complex"/>
    <property type="evidence" value="ECO:0007669"/>
    <property type="project" value="TreeGrafter"/>
</dbReference>
<proteinExistence type="inferred from homology"/>